<keyword evidence="9 14" id="KW-0805">Transcription regulation</keyword>
<dbReference type="GO" id="GO:0008270">
    <property type="term" value="F:zinc ion binding"/>
    <property type="evidence" value="ECO:0007669"/>
    <property type="project" value="UniProtKB-KW"/>
</dbReference>
<name>A0A376B741_9ASCO</name>
<dbReference type="PANTHER" id="PTHR12831:SF0">
    <property type="entry name" value="GENERAL TRANSCRIPTION FACTOR IIH SUBUNIT 3"/>
    <property type="match status" value="1"/>
</dbReference>
<dbReference type="GO" id="GO:0006355">
    <property type="term" value="P:regulation of DNA-templated transcription"/>
    <property type="evidence" value="ECO:0007669"/>
    <property type="project" value="InterPro"/>
</dbReference>
<dbReference type="GO" id="GO:0000439">
    <property type="term" value="C:transcription factor TFIIH core complex"/>
    <property type="evidence" value="ECO:0007669"/>
    <property type="project" value="UniProtKB-UniRule"/>
</dbReference>
<evidence type="ECO:0000256" key="7">
    <source>
        <dbReference type="ARBA" id="ARBA00022771"/>
    </source>
</evidence>
<comment type="similarity">
    <text evidence="3 14">Belongs to the TFB4 family.</text>
</comment>
<keyword evidence="6 14" id="KW-0227">DNA damage</keyword>
<comment type="function">
    <text evidence="1 14">Component of the general transcription and DNA repair factor IIH (TFIIH) core complex, which is involved in general and transcription-coupled nucleotide excision repair (NER) of damaged DNA and, when complexed to TFIIK, in RNA transcription by RNA polymerase II. In NER, TFIIH acts by opening DNA around the lesion to allow the excision of the damaged oligonucleotide and its replacement by a new DNA fragment. In transcription, TFIIH has an essential role in transcription initiation. When the pre-initiation complex (PIC) has been established, TFIIH is required for promoter opening and promoter escape. Phosphorylation of the C-terminal tail (CTD) of the largest subunit of RNA polymerase II by the kinase module TFIIK controls the initiation of transcription.</text>
</comment>
<dbReference type="PANTHER" id="PTHR12831">
    <property type="entry name" value="TRANSCRIPTION INITIATION FACTOR IIH TFIIH , POLYPEPTIDE 3-RELATED"/>
    <property type="match status" value="1"/>
</dbReference>
<evidence type="ECO:0000256" key="2">
    <source>
        <dbReference type="ARBA" id="ARBA00004123"/>
    </source>
</evidence>
<proteinExistence type="inferred from homology"/>
<comment type="subunit">
    <text evidence="14">Component of the 7-subunit TFIIH core complex composed of XPB/SSL2, XPD/RAD3, SSL1, TFB1, TFB2, TFB4 and TFB5, which is active in NER. The core complex associates with the 3-subunit CTD-kinase module TFIIK composed of CCL1, KIN28 and TFB3 to form the 10-subunit holoenzyme (holo-TFIIH) active in transcription.</text>
</comment>
<dbReference type="Gene3D" id="3.40.50.410">
    <property type="entry name" value="von Willebrand factor, type A domain"/>
    <property type="match status" value="1"/>
</dbReference>
<accession>A0A376B741</accession>
<evidence type="ECO:0000256" key="8">
    <source>
        <dbReference type="ARBA" id="ARBA00022833"/>
    </source>
</evidence>
<evidence type="ECO:0000256" key="11">
    <source>
        <dbReference type="ARBA" id="ARBA00023204"/>
    </source>
</evidence>
<evidence type="ECO:0000256" key="9">
    <source>
        <dbReference type="ARBA" id="ARBA00023015"/>
    </source>
</evidence>
<dbReference type="VEuPathDB" id="FungiDB:SCODWIG_01671"/>
<keyword evidence="12 14" id="KW-0539">Nucleus</keyword>
<evidence type="ECO:0000256" key="4">
    <source>
        <dbReference type="ARBA" id="ARBA00021280"/>
    </source>
</evidence>
<dbReference type="Proteomes" id="UP000262825">
    <property type="component" value="Unassembled WGS sequence"/>
</dbReference>
<dbReference type="Pfam" id="PF03850">
    <property type="entry name" value="Tfb4"/>
    <property type="match status" value="1"/>
</dbReference>
<evidence type="ECO:0000256" key="13">
    <source>
        <dbReference type="ARBA" id="ARBA00033341"/>
    </source>
</evidence>
<feature type="compositionally biased region" description="Polar residues" evidence="15">
    <location>
        <begin position="339"/>
        <end position="350"/>
    </location>
</feature>
<evidence type="ECO:0000256" key="15">
    <source>
        <dbReference type="SAM" id="MobiDB-lite"/>
    </source>
</evidence>
<keyword evidence="11 14" id="KW-0234">DNA repair</keyword>
<sequence>MDAISDPTFFHSKLKHQVSEETPSLLTVILDTNPSVWGFENEESNLLEALKSVIVFLNAHLAFNSANQVAVIAAYSNGVKYLFPRDKTKVSETSNGKDIKTKLNIIDSKMYTQFRKVDEAVLEELYNLFEMEQKLYTDMKNNDNKDSNTKFVKSSLAGALSSSLTYVNRILKENLNLKSRILIVSSGSKNERQSEVFQYIPIMNCIFTASKLKCPIDVVKIGGNPQATFLQQATDATNGVYLHVESTKGLIQYLSTAMFIDPTLRRIIVKPNQGIVDFRTSCFLTGKVVAIGFVCSVCLCVLSVIPSGNRCPACDCEFDEKIIKKMKRKPIGKNGNGGVSTNRINKQAKK</sequence>
<evidence type="ECO:0000313" key="16">
    <source>
        <dbReference type="EMBL" id="SSD59910.1"/>
    </source>
</evidence>
<evidence type="ECO:0000256" key="5">
    <source>
        <dbReference type="ARBA" id="ARBA00022723"/>
    </source>
</evidence>
<evidence type="ECO:0000256" key="10">
    <source>
        <dbReference type="ARBA" id="ARBA00023163"/>
    </source>
</evidence>
<evidence type="ECO:0000256" key="6">
    <source>
        <dbReference type="ARBA" id="ARBA00022763"/>
    </source>
</evidence>
<dbReference type="OrthoDB" id="17307at2759"/>
<dbReference type="EMBL" id="UFAJ01000229">
    <property type="protein sequence ID" value="SSD59910.1"/>
    <property type="molecule type" value="Genomic_DNA"/>
</dbReference>
<evidence type="ECO:0000313" key="17">
    <source>
        <dbReference type="Proteomes" id="UP000262825"/>
    </source>
</evidence>
<keyword evidence="5 14" id="KW-0479">Metal-binding</keyword>
<protein>
    <recommendedName>
        <fullName evidence="4 14">General transcription and DNA repair factor IIH subunit TFB4</fullName>
        <shortName evidence="14">TFIIH subunit TFB4</shortName>
    </recommendedName>
    <alternativeName>
        <fullName evidence="13 14">RNA polymerase II transcription factor B subunit 4</fullName>
    </alternativeName>
</protein>
<gene>
    <name evidence="16" type="ORF">SCODWIG_01671</name>
</gene>
<reference evidence="17" key="1">
    <citation type="submission" date="2018-06" db="EMBL/GenBank/DDBJ databases">
        <authorList>
            <person name="Guldener U."/>
        </authorList>
    </citation>
    <scope>NUCLEOTIDE SEQUENCE [LARGE SCALE GENOMIC DNA]</scope>
    <source>
        <strain evidence="17">UTAD17</strain>
    </source>
</reference>
<keyword evidence="10 14" id="KW-0804">Transcription</keyword>
<dbReference type="FunFam" id="3.40.50.410:FF:000093">
    <property type="entry name" value="Transcription initiation factor TFIIH subunit"/>
    <property type="match status" value="1"/>
</dbReference>
<comment type="subcellular location">
    <subcellularLocation>
        <location evidence="2 14">Nucleus</location>
    </subcellularLocation>
</comment>
<organism evidence="16 17">
    <name type="scientific">Saccharomycodes ludwigii</name>
    <dbReference type="NCBI Taxonomy" id="36035"/>
    <lineage>
        <taxon>Eukaryota</taxon>
        <taxon>Fungi</taxon>
        <taxon>Dikarya</taxon>
        <taxon>Ascomycota</taxon>
        <taxon>Saccharomycotina</taxon>
        <taxon>Saccharomycetes</taxon>
        <taxon>Saccharomycodales</taxon>
        <taxon>Saccharomycodaceae</taxon>
        <taxon>Saccharomycodes</taxon>
    </lineage>
</organism>
<dbReference type="GO" id="GO:0005675">
    <property type="term" value="C:transcription factor TFIIH holo complex"/>
    <property type="evidence" value="ECO:0007669"/>
    <property type="project" value="UniProtKB-UniRule"/>
</dbReference>
<evidence type="ECO:0000256" key="12">
    <source>
        <dbReference type="ARBA" id="ARBA00023242"/>
    </source>
</evidence>
<dbReference type="InterPro" id="IPR004600">
    <property type="entry name" value="TFIIH_Tfb4/GTF2H3"/>
</dbReference>
<dbReference type="AlphaFoldDB" id="A0A376B741"/>
<keyword evidence="17" id="KW-1185">Reference proteome</keyword>
<feature type="region of interest" description="Disordered" evidence="15">
    <location>
        <begin position="329"/>
        <end position="350"/>
    </location>
</feature>
<dbReference type="InterPro" id="IPR036465">
    <property type="entry name" value="vWFA_dom_sf"/>
</dbReference>
<dbReference type="SUPFAM" id="SSF53300">
    <property type="entry name" value="vWA-like"/>
    <property type="match status" value="1"/>
</dbReference>
<evidence type="ECO:0000256" key="14">
    <source>
        <dbReference type="RuleBase" id="RU368090"/>
    </source>
</evidence>
<evidence type="ECO:0000256" key="1">
    <source>
        <dbReference type="ARBA" id="ARBA00002817"/>
    </source>
</evidence>
<keyword evidence="7 14" id="KW-0863">Zinc-finger</keyword>
<dbReference type="GO" id="GO:0006289">
    <property type="term" value="P:nucleotide-excision repair"/>
    <property type="evidence" value="ECO:0007669"/>
    <property type="project" value="UniProtKB-UniRule"/>
</dbReference>
<keyword evidence="8 14" id="KW-0862">Zinc</keyword>
<evidence type="ECO:0000256" key="3">
    <source>
        <dbReference type="ARBA" id="ARBA00005273"/>
    </source>
</evidence>